<sequence length="77" mass="8081">MRHLLRTAGGLVFLAFLGIAGFFLVTEHTAHVFGALPLVLVLLCPLMHLWMHGHGGQGHAGPGADLQDGSSRGGDAR</sequence>
<evidence type="ECO:0000256" key="1">
    <source>
        <dbReference type="SAM" id="MobiDB-lite"/>
    </source>
</evidence>
<accession>A0A2I9CS33</accession>
<dbReference type="InterPro" id="IPR021682">
    <property type="entry name" value="DUF2933"/>
</dbReference>
<evidence type="ECO:0008006" key="5">
    <source>
        <dbReference type="Google" id="ProtNLM"/>
    </source>
</evidence>
<gene>
    <name evidence="3" type="ORF">DAERI_020009</name>
</gene>
<evidence type="ECO:0000313" key="3">
    <source>
        <dbReference type="EMBL" id="GBF04412.1"/>
    </source>
</evidence>
<organism evidence="3 4">
    <name type="scientific">Deinococcus aerius</name>
    <dbReference type="NCBI Taxonomy" id="200253"/>
    <lineage>
        <taxon>Bacteria</taxon>
        <taxon>Thermotogati</taxon>
        <taxon>Deinococcota</taxon>
        <taxon>Deinococci</taxon>
        <taxon>Deinococcales</taxon>
        <taxon>Deinococcaceae</taxon>
        <taxon>Deinococcus</taxon>
    </lineage>
</organism>
<dbReference type="RefSeq" id="WP_103127990.1">
    <property type="nucleotide sequence ID" value="NZ_BFAG01000002.1"/>
</dbReference>
<keyword evidence="2" id="KW-0812">Transmembrane</keyword>
<feature type="transmembrane region" description="Helical" evidence="2">
    <location>
        <begin position="31"/>
        <end position="50"/>
    </location>
</feature>
<keyword evidence="2" id="KW-0472">Membrane</keyword>
<keyword evidence="4" id="KW-1185">Reference proteome</keyword>
<evidence type="ECO:0000256" key="2">
    <source>
        <dbReference type="SAM" id="Phobius"/>
    </source>
</evidence>
<dbReference type="AlphaFoldDB" id="A0A2I9CS33"/>
<dbReference type="Pfam" id="PF11666">
    <property type="entry name" value="DUF2933"/>
    <property type="match status" value="1"/>
</dbReference>
<keyword evidence="2" id="KW-1133">Transmembrane helix</keyword>
<name>A0A2I9CS33_9DEIO</name>
<dbReference type="EMBL" id="BFAG01000002">
    <property type="protein sequence ID" value="GBF04412.1"/>
    <property type="molecule type" value="Genomic_DNA"/>
</dbReference>
<proteinExistence type="predicted"/>
<reference evidence="4" key="1">
    <citation type="submission" date="2018-01" db="EMBL/GenBank/DDBJ databases">
        <title>Draft Genome Sequence of the Radioresistant Bacterium Deinococcus aerius TR0125, Isolated from the Higher Atmosphere above Japan.</title>
        <authorList>
            <person name="Satoh K."/>
            <person name="Arai H."/>
            <person name="Sanzen T."/>
            <person name="Kawaguchi Y."/>
            <person name="Hayashi H."/>
            <person name="Yokobori S."/>
            <person name="Yamagishi A."/>
            <person name="Oono Y."/>
            <person name="Narumi I."/>
        </authorList>
    </citation>
    <scope>NUCLEOTIDE SEQUENCE [LARGE SCALE GENOMIC DNA]</scope>
    <source>
        <strain evidence="4">TR0125</strain>
    </source>
</reference>
<protein>
    <recommendedName>
        <fullName evidence="5">DUF2933 domain-containing protein</fullName>
    </recommendedName>
</protein>
<feature type="transmembrane region" description="Helical" evidence="2">
    <location>
        <begin position="7"/>
        <end position="25"/>
    </location>
</feature>
<feature type="region of interest" description="Disordered" evidence="1">
    <location>
        <begin position="56"/>
        <end position="77"/>
    </location>
</feature>
<comment type="caution">
    <text evidence="3">The sequence shown here is derived from an EMBL/GenBank/DDBJ whole genome shotgun (WGS) entry which is preliminary data.</text>
</comment>
<dbReference type="Proteomes" id="UP000236569">
    <property type="component" value="Unassembled WGS sequence"/>
</dbReference>
<evidence type="ECO:0000313" key="4">
    <source>
        <dbReference type="Proteomes" id="UP000236569"/>
    </source>
</evidence>